<accession>A0A5N6V853</accession>
<dbReference type="GO" id="GO:0004497">
    <property type="term" value="F:monooxygenase activity"/>
    <property type="evidence" value="ECO:0007669"/>
    <property type="project" value="InterPro"/>
</dbReference>
<keyword evidence="2" id="KW-1185">Reference proteome</keyword>
<sequence length="276" mass="31346">MASGPGFSQLQWAISDIIQKDHGLPIWGTVLSTSVLLMLKCILYHLSLPLMRAILVATLHQLFAWHRLTPLLSTMLFTQSTTLRFIRLRNTPYPKWPRWPAYFIPLAYFPAGSSITSTRHIKSTGAVVRVAPNEVIFTSSQAWNDIYNVWHGEPEMSNDTLLYQSLGRAPTIAEAGHDLHRRYRYLLSKGFSEVALLEQESVIQQKINVLIKQLHAEAANGVAPGMTSWFTVGYLSLLLRGRHSYRTTRRSLKQSEEGLMHRRRAYCKTICLLPGS</sequence>
<reference evidence="1 2" key="1">
    <citation type="submission" date="2019-04" db="EMBL/GenBank/DDBJ databases">
        <title>Friends and foes A comparative genomics study of 23 Aspergillus species from section Flavi.</title>
        <authorList>
            <consortium name="DOE Joint Genome Institute"/>
            <person name="Kjaerbolling I."/>
            <person name="Vesth T."/>
            <person name="Frisvad J.C."/>
            <person name="Nybo J.L."/>
            <person name="Theobald S."/>
            <person name="Kildgaard S."/>
            <person name="Isbrandt T."/>
            <person name="Kuo A."/>
            <person name="Sato A."/>
            <person name="Lyhne E.K."/>
            <person name="Kogle M.E."/>
            <person name="Wiebenga A."/>
            <person name="Kun R.S."/>
            <person name="Lubbers R.J."/>
            <person name="Makela M.R."/>
            <person name="Barry K."/>
            <person name="Chovatia M."/>
            <person name="Clum A."/>
            <person name="Daum C."/>
            <person name="Haridas S."/>
            <person name="He G."/>
            <person name="LaButti K."/>
            <person name="Lipzen A."/>
            <person name="Mondo S."/>
            <person name="Riley R."/>
            <person name="Salamov A."/>
            <person name="Simmons B.A."/>
            <person name="Magnuson J.K."/>
            <person name="Henrissat B."/>
            <person name="Mortensen U.H."/>
            <person name="Larsen T.O."/>
            <person name="Devries R.P."/>
            <person name="Grigoriev I.V."/>
            <person name="Machida M."/>
            <person name="Baker S.E."/>
            <person name="Andersen M.R."/>
        </authorList>
    </citation>
    <scope>NUCLEOTIDE SEQUENCE [LARGE SCALE GENOMIC DNA]</scope>
    <source>
        <strain evidence="1 2">CBS 117626</strain>
    </source>
</reference>
<evidence type="ECO:0000313" key="2">
    <source>
        <dbReference type="Proteomes" id="UP000326950"/>
    </source>
</evidence>
<proteinExistence type="predicted"/>
<protein>
    <recommendedName>
        <fullName evidence="3">Cytochrome P450</fullName>
    </recommendedName>
</protein>
<organism evidence="1 2">
    <name type="scientific">Aspergillus tamarii</name>
    <dbReference type="NCBI Taxonomy" id="41984"/>
    <lineage>
        <taxon>Eukaryota</taxon>
        <taxon>Fungi</taxon>
        <taxon>Dikarya</taxon>
        <taxon>Ascomycota</taxon>
        <taxon>Pezizomycotina</taxon>
        <taxon>Eurotiomycetes</taxon>
        <taxon>Eurotiomycetidae</taxon>
        <taxon>Eurotiales</taxon>
        <taxon>Aspergillaceae</taxon>
        <taxon>Aspergillus</taxon>
        <taxon>Aspergillus subgen. Circumdati</taxon>
    </lineage>
</organism>
<dbReference type="Gene3D" id="1.10.630.10">
    <property type="entry name" value="Cytochrome P450"/>
    <property type="match status" value="1"/>
</dbReference>
<dbReference type="GO" id="GO:0020037">
    <property type="term" value="F:heme binding"/>
    <property type="evidence" value="ECO:0007669"/>
    <property type="project" value="InterPro"/>
</dbReference>
<evidence type="ECO:0008006" key="3">
    <source>
        <dbReference type="Google" id="ProtNLM"/>
    </source>
</evidence>
<dbReference type="EMBL" id="ML738596">
    <property type="protein sequence ID" value="KAE8166091.1"/>
    <property type="molecule type" value="Genomic_DNA"/>
</dbReference>
<dbReference type="Proteomes" id="UP000326950">
    <property type="component" value="Unassembled WGS sequence"/>
</dbReference>
<dbReference type="GO" id="GO:0016705">
    <property type="term" value="F:oxidoreductase activity, acting on paired donors, with incorporation or reduction of molecular oxygen"/>
    <property type="evidence" value="ECO:0007669"/>
    <property type="project" value="InterPro"/>
</dbReference>
<dbReference type="OrthoDB" id="1470350at2759"/>
<evidence type="ECO:0000313" key="1">
    <source>
        <dbReference type="EMBL" id="KAE8166091.1"/>
    </source>
</evidence>
<dbReference type="AlphaFoldDB" id="A0A5N6V853"/>
<dbReference type="GO" id="GO:0005506">
    <property type="term" value="F:iron ion binding"/>
    <property type="evidence" value="ECO:0007669"/>
    <property type="project" value="InterPro"/>
</dbReference>
<dbReference type="SUPFAM" id="SSF48264">
    <property type="entry name" value="Cytochrome P450"/>
    <property type="match status" value="1"/>
</dbReference>
<gene>
    <name evidence="1" type="ORF">BDV40DRAFT_296904</name>
</gene>
<dbReference type="InterPro" id="IPR036396">
    <property type="entry name" value="Cyt_P450_sf"/>
</dbReference>
<name>A0A5N6V853_ASPTM</name>